<dbReference type="AlphaFoldDB" id="A0ABC9HHB5"/>
<evidence type="ECO:0000313" key="1">
    <source>
        <dbReference type="EMBL" id="CAM0512833.1"/>
    </source>
</evidence>
<accession>A0ABC9HHB5</accession>
<proteinExistence type="predicted"/>
<sequence>MSFSLILHIKFCSALKILLEALMDMHSRSTVSIHMYLNCFAIAGHLSGCAVDACECTRGIVLTKLPCEQNWNIY</sequence>
<organism evidence="1 2">
    <name type="scientific">Fasciola hepatica</name>
    <name type="common">Liver fluke</name>
    <dbReference type="NCBI Taxonomy" id="6192"/>
    <lineage>
        <taxon>Eukaryota</taxon>
        <taxon>Metazoa</taxon>
        <taxon>Spiralia</taxon>
        <taxon>Lophotrochozoa</taxon>
        <taxon>Platyhelminthes</taxon>
        <taxon>Trematoda</taxon>
        <taxon>Digenea</taxon>
        <taxon>Plagiorchiida</taxon>
        <taxon>Echinostomata</taxon>
        <taxon>Echinostomatoidea</taxon>
        <taxon>Fasciolidae</taxon>
        <taxon>Fasciola</taxon>
    </lineage>
</organism>
<reference evidence="1 2" key="1">
    <citation type="submission" date="2024-08" db="EMBL/GenBank/DDBJ databases">
        <authorList>
            <person name="Paterson S."/>
        </authorList>
    </citation>
    <scope>NUCLEOTIDE SEQUENCE [LARGE SCALE GENOMIC DNA]</scope>
</reference>
<comment type="caution">
    <text evidence="1">The sequence shown here is derived from an EMBL/GenBank/DDBJ whole genome shotgun (WGS) entry which is preliminary data.</text>
</comment>
<evidence type="ECO:0008006" key="3">
    <source>
        <dbReference type="Google" id="ProtNLM"/>
    </source>
</evidence>
<dbReference type="EMBL" id="CANUEZ050000342">
    <property type="protein sequence ID" value="CAM0512833.1"/>
    <property type="molecule type" value="Genomic_DNA"/>
</dbReference>
<name>A0ABC9HHB5_FASHE</name>
<dbReference type="Proteomes" id="UP001189180">
    <property type="component" value="Unassembled WGS sequence"/>
</dbReference>
<evidence type="ECO:0000313" key="2">
    <source>
        <dbReference type="Proteomes" id="UP001189180"/>
    </source>
</evidence>
<keyword evidence="2" id="KW-1185">Reference proteome</keyword>
<protein>
    <recommendedName>
        <fullName evidence="3">Secreted protein</fullName>
    </recommendedName>
</protein>
<gene>
    <name evidence="1" type="ORF">FHB240107_LOCUS4552</name>
</gene>